<keyword evidence="3" id="KW-1185">Reference proteome</keyword>
<evidence type="ECO:0000256" key="1">
    <source>
        <dbReference type="SAM" id="MobiDB-lite"/>
    </source>
</evidence>
<name>A0ABD2WJH9_9HYME</name>
<reference evidence="2 3" key="1">
    <citation type="journal article" date="2024" name="bioRxiv">
        <title>A reference genome for Trichogramma kaykai: A tiny desert-dwelling parasitoid wasp with competing sex-ratio distorters.</title>
        <authorList>
            <person name="Culotta J."/>
            <person name="Lindsey A.R."/>
        </authorList>
    </citation>
    <scope>NUCLEOTIDE SEQUENCE [LARGE SCALE GENOMIC DNA]</scope>
    <source>
        <strain evidence="2 3">KSX58</strain>
    </source>
</reference>
<feature type="compositionally biased region" description="Polar residues" evidence="1">
    <location>
        <begin position="87"/>
        <end position="103"/>
    </location>
</feature>
<accession>A0ABD2WJH9</accession>
<comment type="caution">
    <text evidence="2">The sequence shown here is derived from an EMBL/GenBank/DDBJ whole genome shotgun (WGS) entry which is preliminary data.</text>
</comment>
<dbReference type="Proteomes" id="UP001627154">
    <property type="component" value="Unassembled WGS sequence"/>
</dbReference>
<gene>
    <name evidence="2" type="ORF">TKK_012579</name>
</gene>
<feature type="region of interest" description="Disordered" evidence="1">
    <location>
        <begin position="87"/>
        <end position="107"/>
    </location>
</feature>
<proteinExistence type="predicted"/>
<organism evidence="2 3">
    <name type="scientific">Trichogramma kaykai</name>
    <dbReference type="NCBI Taxonomy" id="54128"/>
    <lineage>
        <taxon>Eukaryota</taxon>
        <taxon>Metazoa</taxon>
        <taxon>Ecdysozoa</taxon>
        <taxon>Arthropoda</taxon>
        <taxon>Hexapoda</taxon>
        <taxon>Insecta</taxon>
        <taxon>Pterygota</taxon>
        <taxon>Neoptera</taxon>
        <taxon>Endopterygota</taxon>
        <taxon>Hymenoptera</taxon>
        <taxon>Apocrita</taxon>
        <taxon>Proctotrupomorpha</taxon>
        <taxon>Chalcidoidea</taxon>
        <taxon>Trichogrammatidae</taxon>
        <taxon>Trichogramma</taxon>
    </lineage>
</organism>
<evidence type="ECO:0008006" key="4">
    <source>
        <dbReference type="Google" id="ProtNLM"/>
    </source>
</evidence>
<evidence type="ECO:0000313" key="2">
    <source>
        <dbReference type="EMBL" id="KAL3392874.1"/>
    </source>
</evidence>
<dbReference type="AlphaFoldDB" id="A0ABD2WJH9"/>
<protein>
    <recommendedName>
        <fullName evidence="4">Peptidase aspartic putative domain-containing protein</fullName>
    </recommendedName>
</protein>
<evidence type="ECO:0000313" key="3">
    <source>
        <dbReference type="Proteomes" id="UP001627154"/>
    </source>
</evidence>
<dbReference type="EMBL" id="JBJJXI010000101">
    <property type="protein sequence ID" value="KAL3392874.1"/>
    <property type="molecule type" value="Genomic_DNA"/>
</dbReference>
<sequence>MVKSRTAEGLTDLIDCSEESVRSLRELQCLVTHHDHWIVHCIVRKLDTNSRETWEISREELAAFPTYSDLLSFLERRLQSLEQVQTSLEPVEHPSQQARNRGSGQRRVLANNTQIAESSDSRAIPVCDLCQAGHWLYRCHKFIAMTQQQRFDLCKHHTKLYRSSNTEERHDDRVDSALGDHELRMVNAHATTTDAEVLLATAMILVVAADGRALPVRALIDPCSGSTFITWRIAQQLNLKITCIQPLNVVGLGTATSARAHSVMHCRVKSAQ</sequence>